<dbReference type="PANTHER" id="PTHR10582:SF2">
    <property type="entry name" value="INACTIVE"/>
    <property type="match status" value="1"/>
</dbReference>
<comment type="subcellular location">
    <subcellularLocation>
        <location evidence="1">Membrane</location>
        <topology evidence="1">Multi-pass membrane protein</topology>
    </subcellularLocation>
</comment>
<comment type="caution">
    <text evidence="9">The sequence shown here is derived from an EMBL/GenBank/DDBJ whole genome shotgun (WGS) entry which is preliminary data.</text>
</comment>
<name>A0A8H3LZU3_9GLOM</name>
<accession>A0A8H3LZU3</accession>
<dbReference type="Pfam" id="PF00520">
    <property type="entry name" value="Ion_trans"/>
    <property type="match status" value="1"/>
</dbReference>
<evidence type="ECO:0000313" key="9">
    <source>
        <dbReference type="EMBL" id="GES95010.1"/>
    </source>
</evidence>
<feature type="region of interest" description="Disordered" evidence="6">
    <location>
        <begin position="1047"/>
        <end position="1089"/>
    </location>
</feature>
<feature type="transmembrane region" description="Helical" evidence="7">
    <location>
        <begin position="790"/>
        <end position="808"/>
    </location>
</feature>
<keyword evidence="2 7" id="KW-0812">Transmembrane</keyword>
<evidence type="ECO:0000259" key="8">
    <source>
        <dbReference type="Pfam" id="PF00520"/>
    </source>
</evidence>
<feature type="transmembrane region" description="Helical" evidence="7">
    <location>
        <begin position="683"/>
        <end position="706"/>
    </location>
</feature>
<evidence type="ECO:0000256" key="2">
    <source>
        <dbReference type="ARBA" id="ARBA00022692"/>
    </source>
</evidence>
<proteinExistence type="predicted"/>
<keyword evidence="4 7" id="KW-1133">Transmembrane helix</keyword>
<evidence type="ECO:0000313" key="10">
    <source>
        <dbReference type="Proteomes" id="UP000615446"/>
    </source>
</evidence>
<dbReference type="AlphaFoldDB" id="A0A8H3LZU3"/>
<evidence type="ECO:0000256" key="1">
    <source>
        <dbReference type="ARBA" id="ARBA00004141"/>
    </source>
</evidence>
<evidence type="ECO:0000256" key="3">
    <source>
        <dbReference type="ARBA" id="ARBA00022737"/>
    </source>
</evidence>
<dbReference type="OrthoDB" id="2372708at2759"/>
<feature type="transmembrane region" description="Helical" evidence="7">
    <location>
        <begin position="814"/>
        <end position="836"/>
    </location>
</feature>
<evidence type="ECO:0000256" key="7">
    <source>
        <dbReference type="SAM" id="Phobius"/>
    </source>
</evidence>
<dbReference type="EMBL" id="BLAL01000239">
    <property type="protein sequence ID" value="GES95010.1"/>
    <property type="molecule type" value="Genomic_DNA"/>
</dbReference>
<dbReference type="PANTHER" id="PTHR10582">
    <property type="entry name" value="TRANSIENT RECEPTOR POTENTIAL ION CHANNEL PROTEIN"/>
    <property type="match status" value="1"/>
</dbReference>
<dbReference type="GO" id="GO:0005216">
    <property type="term" value="F:monoatomic ion channel activity"/>
    <property type="evidence" value="ECO:0007669"/>
    <property type="project" value="InterPro"/>
</dbReference>
<keyword evidence="3" id="KW-0677">Repeat</keyword>
<dbReference type="Gene3D" id="1.10.287.70">
    <property type="match status" value="1"/>
</dbReference>
<feature type="transmembrane region" description="Helical" evidence="7">
    <location>
        <begin position="921"/>
        <end position="948"/>
    </location>
</feature>
<dbReference type="InterPro" id="IPR011045">
    <property type="entry name" value="N2O_reductase_N"/>
</dbReference>
<sequence>MDEISDKNNDTDDFKIVIFNGNLKKSDKIRITPNEKYLITYNEYTHSIVGWNVESVDKGQLGAEFIINNIPDNIRFESGYAWAFSDNKKAATSCGRLEGVYDMNNGQLNKLDMDFSYTTSVRLTFNLNNDLIAPYRRVIFIHSTQTKNNKWNCKRIYKALEYCKNLCFISISSKYNKVYFRLNNFIYEFDLITEKSIKIYVDDGEKMRHHGVEIASNENFVCLRFGDKIIIYSVEFENHIISLDIKENVNQLRKLMKHPTLCSLLFPLLLTVYWYDYYDYFWNSVIKDFWNKCINHLKQNDQLPKEQKYHLINIRATNKYVFVIMDVGIWKIDLEKMISAINSLLIDEIVEDVDMYDNLHILLPNSYMKTIRELFHEVVSDYNPFMEKSFIQDSVTWNIMRHSSTNNLFVRVYKNTRLEKICDSKLDHDNSRLLGIKFLNEGDVIILTQIGLFIYHFDKVKKSISLNYYYYMKLSEVAELKKYENDFLNYTDLPLPNYTSFKICEGWVKAVKDNKERLLKYGAELLKFAIEEHDLKLIDEIYKKCIGYFKEDYNNNFLSIITSTMPLLNEYYPEHIERYSLETMMIIDSPSYNMEYQNKEKYSNLYFKVVGISLKLKKTKSTPTLVFLNPYIKFINYPKNYDWFMELIKPQPSPFVETMNSDIYKTWNGESIINFKWNMYGKYYYAGIWILFMAYLGCFTTAVTISQQYIEKDVQKRLLIASIILGFIHLSFEIRQIIYDFNKWIEDFWNIFDVIAYVLPILTSILWLQSSEINMIPLFSFSCLFLDIKFLLFFRAFESFGIYFAIIISVAKQIISFLLVLFIIIISFAHAFYILLLPRSQYSLEEHTNNDDPNNPWNIASTYNQVFENGSINPNPYIIQLPSDSTNMFIDFRTAIFATYKFLTGDSSAFSNWSYTTNPSLAILVVLFSLLIVVYLMNLLIGLLNIAIEKDNNRVSYLVQKAEILAEIELFYLLPHQRRWYKWFPKEIYYLANADKTREKIKELIKNNEWNNEFSEMKKNLLKELNIENEEATLQSLFKEMKEMKGEMKGMKEEMKGTKEEMKETKEEMKGMKEEMKGTKEEMKETKEE</sequence>
<feature type="domain" description="Ion transport" evidence="8">
    <location>
        <begin position="685"/>
        <end position="953"/>
    </location>
</feature>
<dbReference type="Proteomes" id="UP000615446">
    <property type="component" value="Unassembled WGS sequence"/>
</dbReference>
<organism evidence="9 10">
    <name type="scientific">Rhizophagus clarus</name>
    <dbReference type="NCBI Taxonomy" id="94130"/>
    <lineage>
        <taxon>Eukaryota</taxon>
        <taxon>Fungi</taxon>
        <taxon>Fungi incertae sedis</taxon>
        <taxon>Mucoromycota</taxon>
        <taxon>Glomeromycotina</taxon>
        <taxon>Glomeromycetes</taxon>
        <taxon>Glomerales</taxon>
        <taxon>Glomeraceae</taxon>
        <taxon>Rhizophagus</taxon>
    </lineage>
</organism>
<evidence type="ECO:0000256" key="6">
    <source>
        <dbReference type="SAM" id="MobiDB-lite"/>
    </source>
</evidence>
<feature type="transmembrane region" description="Helical" evidence="7">
    <location>
        <begin position="751"/>
        <end position="769"/>
    </location>
</feature>
<dbReference type="GO" id="GO:0005886">
    <property type="term" value="C:plasma membrane"/>
    <property type="evidence" value="ECO:0007669"/>
    <property type="project" value="TreeGrafter"/>
</dbReference>
<keyword evidence="5 7" id="KW-0472">Membrane</keyword>
<feature type="transmembrane region" description="Helical" evidence="7">
    <location>
        <begin position="718"/>
        <end position="739"/>
    </location>
</feature>
<dbReference type="GO" id="GO:0098703">
    <property type="term" value="P:calcium ion import across plasma membrane"/>
    <property type="evidence" value="ECO:0007669"/>
    <property type="project" value="TreeGrafter"/>
</dbReference>
<gene>
    <name evidence="9" type="ORF">RCL2_002170400</name>
</gene>
<dbReference type="InterPro" id="IPR024862">
    <property type="entry name" value="TRPV"/>
</dbReference>
<dbReference type="SUPFAM" id="SSF50974">
    <property type="entry name" value="Nitrous oxide reductase, N-terminal domain"/>
    <property type="match status" value="1"/>
</dbReference>
<evidence type="ECO:0000256" key="5">
    <source>
        <dbReference type="ARBA" id="ARBA00023136"/>
    </source>
</evidence>
<evidence type="ECO:0000256" key="4">
    <source>
        <dbReference type="ARBA" id="ARBA00022989"/>
    </source>
</evidence>
<dbReference type="InterPro" id="IPR005821">
    <property type="entry name" value="Ion_trans_dom"/>
</dbReference>
<reference evidence="9" key="1">
    <citation type="submission" date="2019-10" db="EMBL/GenBank/DDBJ databases">
        <title>Conservation and host-specific expression of non-tandemly repeated heterogenous ribosome RNA gene in arbuscular mycorrhizal fungi.</title>
        <authorList>
            <person name="Maeda T."/>
            <person name="Kobayashi Y."/>
            <person name="Nakagawa T."/>
            <person name="Ezawa T."/>
            <person name="Yamaguchi K."/>
            <person name="Bino T."/>
            <person name="Nishimoto Y."/>
            <person name="Shigenobu S."/>
            <person name="Kawaguchi M."/>
        </authorList>
    </citation>
    <scope>NUCLEOTIDE SEQUENCE</scope>
    <source>
        <strain evidence="9">HR1</strain>
    </source>
</reference>
<protein>
    <recommendedName>
        <fullName evidence="8">Ion transport domain-containing protein</fullName>
    </recommendedName>
</protein>